<reference evidence="1" key="1">
    <citation type="submission" date="2013-11" db="EMBL/GenBank/DDBJ databases">
        <title>Genome sequence of the fusiform rust pathogen reveals effectors for host alternation and coevolution with pine.</title>
        <authorList>
            <consortium name="DOE Joint Genome Institute"/>
            <person name="Smith K."/>
            <person name="Pendleton A."/>
            <person name="Kubisiak T."/>
            <person name="Anderson C."/>
            <person name="Salamov A."/>
            <person name="Aerts A."/>
            <person name="Riley R."/>
            <person name="Clum A."/>
            <person name="Lindquist E."/>
            <person name="Ence D."/>
            <person name="Campbell M."/>
            <person name="Kronenberg Z."/>
            <person name="Feau N."/>
            <person name="Dhillon B."/>
            <person name="Hamelin R."/>
            <person name="Burleigh J."/>
            <person name="Smith J."/>
            <person name="Yandell M."/>
            <person name="Nelson C."/>
            <person name="Grigoriev I."/>
            <person name="Davis J."/>
        </authorList>
    </citation>
    <scope>NUCLEOTIDE SEQUENCE</scope>
    <source>
        <strain evidence="1">G11</strain>
    </source>
</reference>
<accession>A0A9P6TFI9</accession>
<protein>
    <submittedName>
        <fullName evidence="1">Uncharacterized protein</fullName>
    </submittedName>
</protein>
<name>A0A9P6TFI9_9BASI</name>
<dbReference type="Proteomes" id="UP000886653">
    <property type="component" value="Unassembled WGS sequence"/>
</dbReference>
<dbReference type="AlphaFoldDB" id="A0A9P6TFI9"/>
<dbReference type="EMBL" id="MU167223">
    <property type="protein sequence ID" value="KAG0149994.1"/>
    <property type="molecule type" value="Genomic_DNA"/>
</dbReference>
<evidence type="ECO:0000313" key="2">
    <source>
        <dbReference type="Proteomes" id="UP000886653"/>
    </source>
</evidence>
<comment type="caution">
    <text evidence="1">The sequence shown here is derived from an EMBL/GenBank/DDBJ whole genome shotgun (WGS) entry which is preliminary data.</text>
</comment>
<sequence>MSRTKFQYRTTSLDPPHYEEARAPEPTIALNDTSISYHLIPDAEDAEDIVDPVLSHQNWYRLHQKDRIVPLAANLQYLSLKRVNASFLARSCSQSDFGDVPSRGAMQQNWENRILPSYHENMNWEGFAPEPLRHLRDMTNCNGPTSSKDQYGMLSLSQLNLSTAIVEMPHTPEPLQHPNLTGFGGIARDWDGADGVATSSSKSMREGHPSPQKQLRYILAHFRCKAS</sequence>
<gene>
    <name evidence="1" type="ORF">CROQUDRAFT_88549</name>
</gene>
<proteinExistence type="predicted"/>
<evidence type="ECO:0000313" key="1">
    <source>
        <dbReference type="EMBL" id="KAG0149994.1"/>
    </source>
</evidence>
<organism evidence="1 2">
    <name type="scientific">Cronartium quercuum f. sp. fusiforme G11</name>
    <dbReference type="NCBI Taxonomy" id="708437"/>
    <lineage>
        <taxon>Eukaryota</taxon>
        <taxon>Fungi</taxon>
        <taxon>Dikarya</taxon>
        <taxon>Basidiomycota</taxon>
        <taxon>Pucciniomycotina</taxon>
        <taxon>Pucciniomycetes</taxon>
        <taxon>Pucciniales</taxon>
        <taxon>Coleosporiaceae</taxon>
        <taxon>Cronartium</taxon>
    </lineage>
</organism>
<keyword evidence="2" id="KW-1185">Reference proteome</keyword>